<name>A0ACA8ZCN7_9BACL</name>
<protein>
    <submittedName>
        <fullName evidence="1">Uncharacterized protein</fullName>
    </submittedName>
</protein>
<organism evidence="1 2">
    <name type="scientific">Kyrpidia spormannii</name>
    <dbReference type="NCBI Taxonomy" id="2055160"/>
    <lineage>
        <taxon>Bacteria</taxon>
        <taxon>Bacillati</taxon>
        <taxon>Bacillota</taxon>
        <taxon>Bacilli</taxon>
        <taxon>Bacillales</taxon>
        <taxon>Alicyclobacillaceae</taxon>
        <taxon>Kyrpidia</taxon>
    </lineage>
</organism>
<accession>A0ACA8ZCN7</accession>
<dbReference type="EMBL" id="LR792684">
    <property type="protein sequence ID" value="CAB3394726.1"/>
    <property type="molecule type" value="Genomic_DNA"/>
</dbReference>
<gene>
    <name evidence="1" type="ORF">FAVT5_3026</name>
</gene>
<proteinExistence type="predicted"/>
<evidence type="ECO:0000313" key="1">
    <source>
        <dbReference type="EMBL" id="CAB3394726.1"/>
    </source>
</evidence>
<reference evidence="1" key="1">
    <citation type="submission" date="2020-04" db="EMBL/GenBank/DDBJ databases">
        <authorList>
            <person name="Hogendoorn C."/>
        </authorList>
    </citation>
    <scope>NUCLEOTIDE SEQUENCE</scope>
    <source>
        <strain evidence="1">FAVT5</strain>
    </source>
</reference>
<evidence type="ECO:0000313" key="2">
    <source>
        <dbReference type="Proteomes" id="UP000501793"/>
    </source>
</evidence>
<keyword evidence="2" id="KW-1185">Reference proteome</keyword>
<sequence>MGPRSHSADLPWPLALTLEKSLLQWGRGVTPRIYKRRRRLHVRPGTLQWGRGVTPRIYSSLIIPCVVRISMAFFANLSCMVLREGIPSHTFFPFSPPHRQKIRIANPLGNSPSLQVRASSQRCPQTAPADTGAIQ</sequence>
<dbReference type="Proteomes" id="UP000501793">
    <property type="component" value="Chromosome"/>
</dbReference>